<evidence type="ECO:0000256" key="7">
    <source>
        <dbReference type="ARBA" id="ARBA00013278"/>
    </source>
</evidence>
<comment type="subcellular location">
    <subcellularLocation>
        <location evidence="3">Mitochondrion outer membrane</location>
        <topology evidence="3">Single-pass membrane protein</topology>
    </subcellularLocation>
    <subcellularLocation>
        <location evidence="4">Secreted</location>
    </subcellularLocation>
</comment>
<evidence type="ECO:0000313" key="24">
    <source>
        <dbReference type="EMBL" id="KAL2481878.1"/>
    </source>
</evidence>
<evidence type="ECO:0000256" key="11">
    <source>
        <dbReference type="ARBA" id="ARBA00022723"/>
    </source>
</evidence>
<dbReference type="GO" id="GO:0004623">
    <property type="term" value="F:phospholipase A2 activity"/>
    <property type="evidence" value="ECO:0007669"/>
    <property type="project" value="UniProtKB-EC"/>
</dbReference>
<evidence type="ECO:0000256" key="15">
    <source>
        <dbReference type="ARBA" id="ARBA00022837"/>
    </source>
</evidence>
<evidence type="ECO:0000256" key="22">
    <source>
        <dbReference type="ARBA" id="ARBA00023157"/>
    </source>
</evidence>
<evidence type="ECO:0000256" key="19">
    <source>
        <dbReference type="ARBA" id="ARBA00023098"/>
    </source>
</evidence>
<evidence type="ECO:0000256" key="20">
    <source>
        <dbReference type="ARBA" id="ARBA00023128"/>
    </source>
</evidence>
<evidence type="ECO:0000256" key="9">
    <source>
        <dbReference type="ARBA" id="ARBA00022525"/>
    </source>
</evidence>
<organism evidence="24 25">
    <name type="scientific">Abeliophyllum distichum</name>
    <dbReference type="NCBI Taxonomy" id="126358"/>
    <lineage>
        <taxon>Eukaryota</taxon>
        <taxon>Viridiplantae</taxon>
        <taxon>Streptophyta</taxon>
        <taxon>Embryophyta</taxon>
        <taxon>Tracheophyta</taxon>
        <taxon>Spermatophyta</taxon>
        <taxon>Magnoliopsida</taxon>
        <taxon>eudicotyledons</taxon>
        <taxon>Gunneridae</taxon>
        <taxon>Pentapetalae</taxon>
        <taxon>asterids</taxon>
        <taxon>lamiids</taxon>
        <taxon>Lamiales</taxon>
        <taxon>Oleaceae</taxon>
        <taxon>Forsythieae</taxon>
        <taxon>Abeliophyllum</taxon>
    </lineage>
</organism>
<keyword evidence="21" id="KW-0472">Membrane</keyword>
<keyword evidence="25" id="KW-1185">Reference proteome</keyword>
<evidence type="ECO:0000256" key="12">
    <source>
        <dbReference type="ARBA" id="ARBA00022729"/>
    </source>
</evidence>
<gene>
    <name evidence="24" type="ORF">Adt_34844</name>
</gene>
<comment type="similarity">
    <text evidence="6">Belongs to the Tom7 family.</text>
</comment>
<keyword evidence="11" id="KW-0479">Metal-binding</keyword>
<evidence type="ECO:0000256" key="13">
    <source>
        <dbReference type="ARBA" id="ARBA00022787"/>
    </source>
</evidence>
<keyword evidence="17" id="KW-0442">Lipid degradation</keyword>
<comment type="cofactor">
    <cofactor evidence="2">
        <name>Ca(2+)</name>
        <dbReference type="ChEBI" id="CHEBI:29108"/>
    </cofactor>
</comment>
<proteinExistence type="inferred from homology"/>
<keyword evidence="8" id="KW-0813">Transport</keyword>
<evidence type="ECO:0000256" key="4">
    <source>
        <dbReference type="ARBA" id="ARBA00004613"/>
    </source>
</evidence>
<feature type="chain" id="PRO_5044850875" description="phospholipase A2" evidence="23">
    <location>
        <begin position="27"/>
        <end position="234"/>
    </location>
</feature>
<dbReference type="GO" id="GO:0046872">
    <property type="term" value="F:metal ion binding"/>
    <property type="evidence" value="ECO:0007669"/>
    <property type="project" value="UniProtKB-KW"/>
</dbReference>
<dbReference type="GO" id="GO:0012505">
    <property type="term" value="C:endomembrane system"/>
    <property type="evidence" value="ECO:0007669"/>
    <property type="project" value="UniProtKB-ARBA"/>
</dbReference>
<evidence type="ECO:0000256" key="3">
    <source>
        <dbReference type="ARBA" id="ARBA00004572"/>
    </source>
</evidence>
<sequence>MASLAHKFKLWPLLLLSIVYVIPIHALNIGIHADGGQLSLKKECSRTCESKFCGVPPFLRYGKYCGILYTGCPGEQPCDLLDACCMKHDHCIQIQGNYLSKQCNLEFLNCVARFVKSGAPTFKGNTCKVDEVIQVINKVMHTAIVAGKIIVDQKMASRVALKPAKGKNVKKAVTAGEEEEGSTAAAVAKFVKEWSTWTVKKAKVITHYGFIPLVIILGMNSEPKPSISQLLSPV</sequence>
<dbReference type="Proteomes" id="UP001604336">
    <property type="component" value="Unassembled WGS sequence"/>
</dbReference>
<keyword evidence="19" id="KW-0443">Lipid metabolism</keyword>
<evidence type="ECO:0000256" key="17">
    <source>
        <dbReference type="ARBA" id="ARBA00022963"/>
    </source>
</evidence>
<dbReference type="GO" id="GO:0005741">
    <property type="term" value="C:mitochondrial outer membrane"/>
    <property type="evidence" value="ECO:0007669"/>
    <property type="project" value="UniProtKB-SubCell"/>
</dbReference>
<dbReference type="EMBL" id="JBFOLK010000010">
    <property type="protein sequence ID" value="KAL2481878.1"/>
    <property type="molecule type" value="Genomic_DNA"/>
</dbReference>
<reference evidence="25" key="1">
    <citation type="submission" date="2024-07" db="EMBL/GenBank/DDBJ databases">
        <title>Two chromosome-level genome assemblies of Korean endemic species Abeliophyllum distichum and Forsythia ovata (Oleaceae).</title>
        <authorList>
            <person name="Jang H."/>
        </authorList>
    </citation>
    <scope>NUCLEOTIDE SEQUENCE [LARGE SCALE GENOMIC DNA]</scope>
</reference>
<evidence type="ECO:0000256" key="1">
    <source>
        <dbReference type="ARBA" id="ARBA00001604"/>
    </source>
</evidence>
<feature type="signal peptide" evidence="23">
    <location>
        <begin position="1"/>
        <end position="26"/>
    </location>
</feature>
<comment type="catalytic activity">
    <reaction evidence="1">
        <text>a 1,2-diacyl-sn-glycero-3-phosphocholine + H2O = a 1-acyl-sn-glycero-3-phosphocholine + a fatty acid + H(+)</text>
        <dbReference type="Rhea" id="RHEA:15801"/>
        <dbReference type="ChEBI" id="CHEBI:15377"/>
        <dbReference type="ChEBI" id="CHEBI:15378"/>
        <dbReference type="ChEBI" id="CHEBI:28868"/>
        <dbReference type="ChEBI" id="CHEBI:57643"/>
        <dbReference type="ChEBI" id="CHEBI:58168"/>
        <dbReference type="EC" id="3.1.1.4"/>
    </reaction>
</comment>
<evidence type="ECO:0000256" key="5">
    <source>
        <dbReference type="ARBA" id="ARBA00007056"/>
    </source>
</evidence>
<keyword evidence="12 23" id="KW-0732">Signal</keyword>
<dbReference type="InterPro" id="IPR012621">
    <property type="entry name" value="Tom7"/>
</dbReference>
<evidence type="ECO:0000256" key="23">
    <source>
        <dbReference type="SAM" id="SignalP"/>
    </source>
</evidence>
<comment type="similarity">
    <text evidence="5">Belongs to the phospholipase A2 family.</text>
</comment>
<keyword evidence="14" id="KW-0378">Hydrolase</keyword>
<dbReference type="InterPro" id="IPR033113">
    <property type="entry name" value="PLA2_histidine"/>
</dbReference>
<dbReference type="GO" id="GO:0016042">
    <property type="term" value="P:lipid catabolic process"/>
    <property type="evidence" value="ECO:0007669"/>
    <property type="project" value="UniProtKB-KW"/>
</dbReference>
<evidence type="ECO:0000256" key="14">
    <source>
        <dbReference type="ARBA" id="ARBA00022801"/>
    </source>
</evidence>
<evidence type="ECO:0000256" key="16">
    <source>
        <dbReference type="ARBA" id="ARBA00022927"/>
    </source>
</evidence>
<keyword evidence="15" id="KW-0106">Calcium</keyword>
<keyword evidence="22" id="KW-1015">Disulfide bond</keyword>
<evidence type="ECO:0000313" key="25">
    <source>
        <dbReference type="Proteomes" id="UP001604336"/>
    </source>
</evidence>
<name>A0ABD1R095_9LAMI</name>
<evidence type="ECO:0000256" key="8">
    <source>
        <dbReference type="ARBA" id="ARBA00022448"/>
    </source>
</evidence>
<keyword evidence="20" id="KW-0496">Mitochondrion</keyword>
<dbReference type="AlphaFoldDB" id="A0ABD1R095"/>
<dbReference type="PANTHER" id="PTHR34944">
    <property type="entry name" value="MITOCHONDRIAL IMPORT RECEPTOR SUBUNIT TOM7"/>
    <property type="match status" value="1"/>
</dbReference>
<keyword evidence="18" id="KW-1133">Transmembrane helix</keyword>
<dbReference type="Pfam" id="PF08038">
    <property type="entry name" value="Tom7"/>
    <property type="match status" value="1"/>
</dbReference>
<dbReference type="SUPFAM" id="SSF48619">
    <property type="entry name" value="Phospholipase A2, PLA2"/>
    <property type="match status" value="1"/>
</dbReference>
<dbReference type="GO" id="GO:0005576">
    <property type="term" value="C:extracellular region"/>
    <property type="evidence" value="ECO:0007669"/>
    <property type="project" value="UniProtKB-SubCell"/>
</dbReference>
<evidence type="ECO:0000256" key="6">
    <source>
        <dbReference type="ARBA" id="ARBA00010917"/>
    </source>
</evidence>
<evidence type="ECO:0000256" key="21">
    <source>
        <dbReference type="ARBA" id="ARBA00023136"/>
    </source>
</evidence>
<dbReference type="InterPro" id="IPR036444">
    <property type="entry name" value="PLipase_A2_dom_sf"/>
</dbReference>
<dbReference type="GO" id="GO:0015031">
    <property type="term" value="P:protein transport"/>
    <property type="evidence" value="ECO:0007669"/>
    <property type="project" value="UniProtKB-KW"/>
</dbReference>
<keyword evidence="10" id="KW-0812">Transmembrane</keyword>
<dbReference type="Gene3D" id="1.20.90.10">
    <property type="entry name" value="Phospholipase A2 domain"/>
    <property type="match status" value="1"/>
</dbReference>
<dbReference type="PANTHER" id="PTHR34944:SF2">
    <property type="entry name" value="MITOCHONDRIAL IMPORT RECEPTOR SUBUNIT TOM7"/>
    <property type="match status" value="1"/>
</dbReference>
<keyword evidence="16" id="KW-0653">Protein transport</keyword>
<keyword evidence="13" id="KW-1000">Mitochondrion outer membrane</keyword>
<evidence type="ECO:0000256" key="18">
    <source>
        <dbReference type="ARBA" id="ARBA00022989"/>
    </source>
</evidence>
<protein>
    <recommendedName>
        <fullName evidence="7">phospholipase A2</fullName>
        <ecNumber evidence="7">3.1.1.4</ecNumber>
    </recommendedName>
</protein>
<dbReference type="FunFam" id="1.20.90.10:FF:000005">
    <property type="entry name" value="Secretory phospholipase A2"/>
    <property type="match status" value="1"/>
</dbReference>
<comment type="caution">
    <text evidence="24">The sequence shown here is derived from an EMBL/GenBank/DDBJ whole genome shotgun (WGS) entry which is preliminary data.</text>
</comment>
<evidence type="ECO:0000256" key="2">
    <source>
        <dbReference type="ARBA" id="ARBA00001913"/>
    </source>
</evidence>
<keyword evidence="9" id="KW-0964">Secreted</keyword>
<evidence type="ECO:0000256" key="10">
    <source>
        <dbReference type="ARBA" id="ARBA00022692"/>
    </source>
</evidence>
<dbReference type="CDD" id="cd04706">
    <property type="entry name" value="PLA2_plant"/>
    <property type="match status" value="1"/>
</dbReference>
<accession>A0ABD1R095</accession>
<dbReference type="PROSITE" id="PS00118">
    <property type="entry name" value="PA2_HIS"/>
    <property type="match status" value="1"/>
</dbReference>
<dbReference type="EC" id="3.1.1.4" evidence="7"/>